<feature type="chain" id="PRO_5003898665" description="Bulb-type lectin domain-containing protein" evidence="4">
    <location>
        <begin position="34"/>
        <end position="429"/>
    </location>
</feature>
<feature type="region of interest" description="Disordered" evidence="3">
    <location>
        <begin position="175"/>
        <end position="194"/>
    </location>
</feature>
<feature type="signal peptide" evidence="4">
    <location>
        <begin position="1"/>
        <end position="33"/>
    </location>
</feature>
<accession>K6WTG2</accession>
<feature type="disulfide bond" evidence="2">
    <location>
        <begin position="270"/>
        <end position="278"/>
    </location>
</feature>
<dbReference type="eggNOG" id="COG2755">
    <property type="taxonomic scope" value="Bacteria"/>
</dbReference>
<evidence type="ECO:0000256" key="3">
    <source>
        <dbReference type="SAM" id="MobiDB-lite"/>
    </source>
</evidence>
<evidence type="ECO:0000259" key="5">
    <source>
        <dbReference type="PROSITE" id="PS50927"/>
    </source>
</evidence>
<comment type="caution">
    <text evidence="6">The sequence shown here is derived from an EMBL/GenBank/DDBJ whole genome shotgun (WGS) entry which is preliminary data.</text>
</comment>
<dbReference type="InterPro" id="IPR036426">
    <property type="entry name" value="Bulb-type_lectin_dom_sf"/>
</dbReference>
<dbReference type="CDD" id="cd01823">
    <property type="entry name" value="SEST_like"/>
    <property type="match status" value="1"/>
</dbReference>
<feature type="disulfide bond" evidence="2">
    <location>
        <begin position="333"/>
        <end position="384"/>
    </location>
</feature>
<dbReference type="InterPro" id="IPR037460">
    <property type="entry name" value="SEST-like"/>
</dbReference>
<keyword evidence="7" id="KW-1185">Reference proteome</keyword>
<dbReference type="Gene3D" id="3.40.50.1110">
    <property type="entry name" value="SGNH hydrolase"/>
    <property type="match status" value="1"/>
</dbReference>
<proteinExistence type="predicted"/>
<keyword evidence="4" id="KW-0732">Signal</keyword>
<dbReference type="SUPFAM" id="SSF51110">
    <property type="entry name" value="alpha-D-mannose-specific plant lectins"/>
    <property type="match status" value="1"/>
</dbReference>
<dbReference type="InterPro" id="IPR001480">
    <property type="entry name" value="Bulb-type_lectin_dom"/>
</dbReference>
<dbReference type="PANTHER" id="PTHR37981">
    <property type="entry name" value="LIPASE 2"/>
    <property type="match status" value="1"/>
</dbReference>
<protein>
    <recommendedName>
        <fullName evidence="5">Bulb-type lectin domain-containing protein</fullName>
    </recommendedName>
</protein>
<dbReference type="STRING" id="1184609.KILIM_057_00370"/>
<feature type="active site" evidence="1">
    <location>
        <position position="405"/>
    </location>
</feature>
<name>K6WTG2_9MICO</name>
<dbReference type="CDD" id="cd00028">
    <property type="entry name" value="B_lectin"/>
    <property type="match status" value="1"/>
</dbReference>
<dbReference type="Gene3D" id="2.90.10.10">
    <property type="entry name" value="Bulb-type lectin domain"/>
    <property type="match status" value="2"/>
</dbReference>
<evidence type="ECO:0000256" key="2">
    <source>
        <dbReference type="PIRSR" id="PIRSR637460-2"/>
    </source>
</evidence>
<feature type="disulfide bond" evidence="2">
    <location>
        <begin position="193"/>
        <end position="220"/>
    </location>
</feature>
<dbReference type="Pfam" id="PF13472">
    <property type="entry name" value="Lipase_GDSL_2"/>
    <property type="match status" value="1"/>
</dbReference>
<dbReference type="AlphaFoldDB" id="K6WTG2"/>
<dbReference type="PANTHER" id="PTHR37981:SF1">
    <property type="entry name" value="SGNH HYDROLASE-TYPE ESTERASE DOMAIN-CONTAINING PROTEIN"/>
    <property type="match status" value="1"/>
</dbReference>
<keyword evidence="2" id="KW-1015">Disulfide bond</keyword>
<dbReference type="EMBL" id="BAHD01000057">
    <property type="protein sequence ID" value="GAB97146.1"/>
    <property type="molecule type" value="Genomic_DNA"/>
</dbReference>
<feature type="domain" description="Bulb-type lectin" evidence="5">
    <location>
        <begin position="37"/>
        <end position="148"/>
    </location>
</feature>
<organism evidence="6 7">
    <name type="scientific">Kineosphaera limosa NBRC 100340</name>
    <dbReference type="NCBI Taxonomy" id="1184609"/>
    <lineage>
        <taxon>Bacteria</taxon>
        <taxon>Bacillati</taxon>
        <taxon>Actinomycetota</taxon>
        <taxon>Actinomycetes</taxon>
        <taxon>Micrococcales</taxon>
        <taxon>Dermatophilaceae</taxon>
        <taxon>Kineosphaera</taxon>
    </lineage>
</organism>
<dbReference type="eggNOG" id="COG1404">
    <property type="taxonomic scope" value="Bacteria"/>
</dbReference>
<sequence length="429" mass="45658">MLPSHTRTATRRLGLSVALVVALTVPLAAGAKADPGEWFLLPGQTLGPDQSLRAPNGSSTLRMQQDGNLVQYAASGAVLWASHTVADANRNSILRMQDDGNAVVIAPGNRPVWATGTSGNSGSTLELQNDGNLVVYAPGHRAIWANGVQLDAPSKPANPAPSQSFFVAMGDSFSSGEGNPPFDEGTANSRNSCHRSSQAWPRLLAEKVGVPIHPSGHMACSGAVTNNILKNRQFNEVTQLEHLRRLPGAKFITVTIGGNDAAFATTVTVCTLSDFRACFAAVERSKKLIRDKLPGRLAQTYDGIRRNSQGQKIVVVGYPSLMTKSDFNLPKHCVWLDPVSRQLLVNLASDLENGLSRSVRDAQARGLNIEYVSTLDSFAGHELCTADSYVKSITPASANNSYAAHPILKGQEAMANRVAESIRGLGLAS</sequence>
<gene>
    <name evidence="6" type="ORF">KILIM_057_00370</name>
</gene>
<dbReference type="InterPro" id="IPR036514">
    <property type="entry name" value="SGNH_hydro_sf"/>
</dbReference>
<dbReference type="SUPFAM" id="SSF52266">
    <property type="entry name" value="SGNH hydrolase"/>
    <property type="match status" value="1"/>
</dbReference>
<feature type="active site" description="Nucleophile" evidence="1">
    <location>
        <position position="172"/>
    </location>
</feature>
<reference evidence="6 7" key="1">
    <citation type="submission" date="2012-08" db="EMBL/GenBank/DDBJ databases">
        <title>Whole genome shotgun sequence of Kineosphaera limosa NBRC 100340.</title>
        <authorList>
            <person name="Yoshida I."/>
            <person name="Isaki S."/>
            <person name="Hosoyama A."/>
            <person name="Tsuchikane K."/>
            <person name="Katsumata H."/>
            <person name="Ando Y."/>
            <person name="Ohji S."/>
            <person name="Hamada M."/>
            <person name="Tamura T."/>
            <person name="Yamazoe A."/>
            <person name="Yamazaki S."/>
            <person name="Fujita N."/>
        </authorList>
    </citation>
    <scope>NUCLEOTIDE SEQUENCE [LARGE SCALE GENOMIC DNA]</scope>
    <source>
        <strain evidence="6 7">NBRC 100340</strain>
    </source>
</reference>
<evidence type="ECO:0000256" key="1">
    <source>
        <dbReference type="PIRSR" id="PIRSR637460-1"/>
    </source>
</evidence>
<evidence type="ECO:0000313" key="6">
    <source>
        <dbReference type="EMBL" id="GAB97146.1"/>
    </source>
</evidence>
<dbReference type="PROSITE" id="PS50927">
    <property type="entry name" value="BULB_LECTIN"/>
    <property type="match status" value="1"/>
</dbReference>
<dbReference type="GO" id="GO:0019433">
    <property type="term" value="P:triglyceride catabolic process"/>
    <property type="evidence" value="ECO:0007669"/>
    <property type="project" value="TreeGrafter"/>
</dbReference>
<dbReference type="SMART" id="SM00108">
    <property type="entry name" value="B_lectin"/>
    <property type="match status" value="1"/>
</dbReference>
<dbReference type="Proteomes" id="UP000008366">
    <property type="component" value="Unassembled WGS sequence"/>
</dbReference>
<evidence type="ECO:0000256" key="4">
    <source>
        <dbReference type="SAM" id="SignalP"/>
    </source>
</evidence>
<dbReference type="GO" id="GO:0004806">
    <property type="term" value="F:triacylglycerol lipase activity"/>
    <property type="evidence" value="ECO:0007669"/>
    <property type="project" value="TreeGrafter"/>
</dbReference>
<evidence type="ECO:0000313" key="7">
    <source>
        <dbReference type="Proteomes" id="UP000008366"/>
    </source>
</evidence>
<dbReference type="InterPro" id="IPR013830">
    <property type="entry name" value="SGNH_hydro"/>
</dbReference>